<dbReference type="Pfam" id="PF05141">
    <property type="entry name" value="DIT1_PvcA"/>
    <property type="match status" value="1"/>
</dbReference>
<accession>A0A2D0J0P2</accession>
<evidence type="ECO:0000313" key="2">
    <source>
        <dbReference type="EMBL" id="QTL40825.1"/>
    </source>
</evidence>
<dbReference type="RefSeq" id="WP_099136080.1">
    <property type="nucleotide sequence ID" value="NZ_CAWNNJ010000002.1"/>
</dbReference>
<protein>
    <submittedName>
        <fullName evidence="2">L-tyrosine/L-tryptophan isonitrile synthase family protein</fullName>
    </submittedName>
</protein>
<dbReference type="EMBL" id="NIBS01000010">
    <property type="protein sequence ID" value="PHM27622.1"/>
    <property type="molecule type" value="Genomic_DNA"/>
</dbReference>
<evidence type="ECO:0000313" key="3">
    <source>
        <dbReference type="Proteomes" id="UP000225833"/>
    </source>
</evidence>
<sequence>MKNISVSTNGSIIEDSILFGQFGWPEYEPDMTFNGNLISSALREVLLEKCSISKTLPSEQWWKEKWKKNSPLHLLVRDYLNHPSIQFNSRSIFLSCLETLEKIKSNINEKGKIDILLPVFCVISNWQKRHDITSLTMAEEVSLLHLANISIYLEKNTGVRIRFNILSDATFYAGIFGDPMDAAEQYIEDLKDFTHVRKIDEIVNILDISEIVALFQGDYDRALSKHLKTFTLDPSFGISHEEAIRFNASVGSTVNISDLSLTYNQKKSIFCDSIFPDLAIKHEIMNRVHSAFIQYRAMKEAMASIQWEKRLFPNAIRATIHHKTIPVIGIRIYPGYKNYSPHLPYHGIAVIEHRNNVWRMSIEQEIQQHGKRLRIINSRGVSDFYVDTDTLEDMEDLLSKSNFNGSQNNIFSL</sequence>
<name>A0A2D0J0P2_XENBU</name>
<gene>
    <name evidence="2" type="ORF">HGO23_05580</name>
    <name evidence="1" type="ORF">Xbud_02202</name>
</gene>
<dbReference type="Proteomes" id="UP000225833">
    <property type="component" value="Unassembled WGS sequence"/>
</dbReference>
<dbReference type="EMBL" id="CP072455">
    <property type="protein sequence ID" value="QTL40825.1"/>
    <property type="molecule type" value="Genomic_DNA"/>
</dbReference>
<reference evidence="2 4" key="2">
    <citation type="submission" date="2021-03" db="EMBL/GenBank/DDBJ databases">
        <title>Complete Genome Sequence Data of Xenorhabdus budapestensis strain C72, a Candidate Biological Control Agent, from China.</title>
        <authorList>
            <person name="LI B."/>
            <person name="WANG S."/>
            <person name="QIU D."/>
        </authorList>
    </citation>
    <scope>NUCLEOTIDE SEQUENCE [LARGE SCALE GENOMIC DNA]</scope>
    <source>
        <strain evidence="2 4">C-7-2</strain>
    </source>
</reference>
<organism evidence="1 3">
    <name type="scientific">Xenorhabdus budapestensis</name>
    <dbReference type="NCBI Taxonomy" id="290110"/>
    <lineage>
        <taxon>Bacteria</taxon>
        <taxon>Pseudomonadati</taxon>
        <taxon>Pseudomonadota</taxon>
        <taxon>Gammaproteobacteria</taxon>
        <taxon>Enterobacterales</taxon>
        <taxon>Morganellaceae</taxon>
        <taxon>Xenorhabdus</taxon>
    </lineage>
</organism>
<evidence type="ECO:0000313" key="4">
    <source>
        <dbReference type="Proteomes" id="UP000665047"/>
    </source>
</evidence>
<proteinExistence type="predicted"/>
<evidence type="ECO:0000313" key="1">
    <source>
        <dbReference type="EMBL" id="PHM27622.1"/>
    </source>
</evidence>
<dbReference type="Proteomes" id="UP000665047">
    <property type="component" value="Chromosome"/>
</dbReference>
<dbReference type="OrthoDB" id="7888880at2"/>
<dbReference type="AlphaFoldDB" id="A0A2D0J0P2"/>
<dbReference type="InterPro" id="IPR007817">
    <property type="entry name" value="Isocyanide_synthase_DIT1"/>
</dbReference>
<reference evidence="1 3" key="1">
    <citation type="journal article" date="2017" name="Nat. Microbiol.">
        <title>Natural product diversity associated with the nematode symbionts Photorhabdus and Xenorhabdus.</title>
        <authorList>
            <person name="Tobias N.J."/>
            <person name="Wolff H."/>
            <person name="Djahanschiri B."/>
            <person name="Grundmann F."/>
            <person name="Kronenwerth M."/>
            <person name="Shi Y.M."/>
            <person name="Simonyi S."/>
            <person name="Grun P."/>
            <person name="Shapiro-Ilan D."/>
            <person name="Pidot S.J."/>
            <person name="Stinear T.P."/>
            <person name="Ebersberger I."/>
            <person name="Bode H.B."/>
        </authorList>
    </citation>
    <scope>NUCLEOTIDE SEQUENCE [LARGE SCALE GENOMIC DNA]</scope>
    <source>
        <strain evidence="1 3">DSM 16342</strain>
    </source>
</reference>
<keyword evidence="4" id="KW-1185">Reference proteome</keyword>